<dbReference type="Proteomes" id="UP001589608">
    <property type="component" value="Unassembled WGS sequence"/>
</dbReference>
<evidence type="ECO:0000313" key="2">
    <source>
        <dbReference type="EMBL" id="MFB9447489.1"/>
    </source>
</evidence>
<keyword evidence="1" id="KW-1133">Transmembrane helix</keyword>
<gene>
    <name evidence="2" type="ORF">ACFFTR_30715</name>
</gene>
<evidence type="ECO:0000256" key="1">
    <source>
        <dbReference type="SAM" id="Phobius"/>
    </source>
</evidence>
<sequence>MSNIITTKSPVFWVIVCAGLILPMLGLHGVALAITTLLVVAFVVTGFVRARRQQRASVVEQR</sequence>
<keyword evidence="3" id="KW-1185">Reference proteome</keyword>
<dbReference type="EMBL" id="JBHMCA010000053">
    <property type="protein sequence ID" value="MFB9447489.1"/>
    <property type="molecule type" value="Genomic_DNA"/>
</dbReference>
<evidence type="ECO:0000313" key="3">
    <source>
        <dbReference type="Proteomes" id="UP001589608"/>
    </source>
</evidence>
<accession>A0ABV5MF72</accession>
<keyword evidence="1" id="KW-0812">Transmembrane</keyword>
<name>A0ABV5MF72_9ACTN</name>
<feature type="transmembrane region" description="Helical" evidence="1">
    <location>
        <begin position="12"/>
        <end position="45"/>
    </location>
</feature>
<protein>
    <submittedName>
        <fullName evidence="2">Uncharacterized protein</fullName>
    </submittedName>
</protein>
<proteinExistence type="predicted"/>
<dbReference type="RefSeq" id="WP_223100645.1">
    <property type="nucleotide sequence ID" value="NZ_CP061913.1"/>
</dbReference>
<comment type="caution">
    <text evidence="2">The sequence shown here is derived from an EMBL/GenBank/DDBJ whole genome shotgun (WGS) entry which is preliminary data.</text>
</comment>
<reference evidence="2 3" key="1">
    <citation type="submission" date="2024-09" db="EMBL/GenBank/DDBJ databases">
        <authorList>
            <person name="Sun Q."/>
            <person name="Mori K."/>
        </authorList>
    </citation>
    <scope>NUCLEOTIDE SEQUENCE [LARGE SCALE GENOMIC DNA]</scope>
    <source>
        <strain evidence="2 3">JCM 3307</strain>
    </source>
</reference>
<organism evidence="2 3">
    <name type="scientific">Dactylosporangium vinaceum</name>
    <dbReference type="NCBI Taxonomy" id="53362"/>
    <lineage>
        <taxon>Bacteria</taxon>
        <taxon>Bacillati</taxon>
        <taxon>Actinomycetota</taxon>
        <taxon>Actinomycetes</taxon>
        <taxon>Micromonosporales</taxon>
        <taxon>Micromonosporaceae</taxon>
        <taxon>Dactylosporangium</taxon>
    </lineage>
</organism>
<keyword evidence="1" id="KW-0472">Membrane</keyword>